<gene>
    <name evidence="1" type="ORF">Scep_001096</name>
</gene>
<keyword evidence="2" id="KW-1185">Reference proteome</keyword>
<comment type="caution">
    <text evidence="1">The sequence shown here is derived from an EMBL/GenBank/DDBJ whole genome shotgun (WGS) entry which is preliminary data.</text>
</comment>
<evidence type="ECO:0000313" key="1">
    <source>
        <dbReference type="EMBL" id="KAK9165905.1"/>
    </source>
</evidence>
<sequence>MASVSDSGLVSVAVSESDGVLEVNLYAIECTRARRRHFHVKVEVAGWDLALDGALALRLEVNIEPRKLPFWVLISVMLLRIRRKHQLISTRTHRRLGPETVSLLASEF</sequence>
<protein>
    <submittedName>
        <fullName evidence="1">Uncharacterized protein</fullName>
    </submittedName>
</protein>
<accession>A0AAP0L8E7</accession>
<dbReference type="EMBL" id="JBBNAG010000001">
    <property type="protein sequence ID" value="KAK9165905.1"/>
    <property type="molecule type" value="Genomic_DNA"/>
</dbReference>
<reference evidence="1 2" key="1">
    <citation type="submission" date="2024-01" db="EMBL/GenBank/DDBJ databases">
        <title>Genome assemblies of Stephania.</title>
        <authorList>
            <person name="Yang L."/>
        </authorList>
    </citation>
    <scope>NUCLEOTIDE SEQUENCE [LARGE SCALE GENOMIC DNA]</scope>
    <source>
        <strain evidence="1">JXDWG</strain>
        <tissue evidence="1">Leaf</tissue>
    </source>
</reference>
<name>A0AAP0L8E7_9MAGN</name>
<dbReference type="AlphaFoldDB" id="A0AAP0L8E7"/>
<dbReference type="Proteomes" id="UP001419268">
    <property type="component" value="Unassembled WGS sequence"/>
</dbReference>
<proteinExistence type="predicted"/>
<evidence type="ECO:0000313" key="2">
    <source>
        <dbReference type="Proteomes" id="UP001419268"/>
    </source>
</evidence>
<organism evidence="1 2">
    <name type="scientific">Stephania cephalantha</name>
    <dbReference type="NCBI Taxonomy" id="152367"/>
    <lineage>
        <taxon>Eukaryota</taxon>
        <taxon>Viridiplantae</taxon>
        <taxon>Streptophyta</taxon>
        <taxon>Embryophyta</taxon>
        <taxon>Tracheophyta</taxon>
        <taxon>Spermatophyta</taxon>
        <taxon>Magnoliopsida</taxon>
        <taxon>Ranunculales</taxon>
        <taxon>Menispermaceae</taxon>
        <taxon>Menispermoideae</taxon>
        <taxon>Cissampelideae</taxon>
        <taxon>Stephania</taxon>
    </lineage>
</organism>